<protein>
    <submittedName>
        <fullName evidence="2">Uncharacterized protein</fullName>
    </submittedName>
</protein>
<evidence type="ECO:0000313" key="2">
    <source>
        <dbReference type="EMBL" id="CAA9551223.1"/>
    </source>
</evidence>
<dbReference type="EMBL" id="CADCWE010000192">
    <property type="protein sequence ID" value="CAA9551223.1"/>
    <property type="molecule type" value="Genomic_DNA"/>
</dbReference>
<accession>A0A6J4UME2</accession>
<gene>
    <name evidence="2" type="ORF">AVDCRST_MAG73-2939</name>
</gene>
<reference evidence="2" key="1">
    <citation type="submission" date="2020-02" db="EMBL/GenBank/DDBJ databases">
        <authorList>
            <person name="Meier V. D."/>
        </authorList>
    </citation>
    <scope>NUCLEOTIDE SEQUENCE</scope>
    <source>
        <strain evidence="2">AVDCRST_MAG73</strain>
    </source>
</reference>
<proteinExistence type="predicted"/>
<sequence length="100" mass="10873">MLFGRVEGVAEPANDGGDALRVIVTLETGQGLRVVRDDVLAPVRPLKTMADAYWHADQWTQETIGTTLAEEGWEVVGAGEPPEPRADDVPRSSTYAVRKL</sequence>
<evidence type="ECO:0000256" key="1">
    <source>
        <dbReference type="SAM" id="MobiDB-lite"/>
    </source>
</evidence>
<feature type="compositionally biased region" description="Polar residues" evidence="1">
    <location>
        <begin position="91"/>
        <end position="100"/>
    </location>
</feature>
<feature type="region of interest" description="Disordered" evidence="1">
    <location>
        <begin position="77"/>
        <end position="100"/>
    </location>
</feature>
<organism evidence="2">
    <name type="scientific">uncultured Thermomicrobiales bacterium</name>
    <dbReference type="NCBI Taxonomy" id="1645740"/>
    <lineage>
        <taxon>Bacteria</taxon>
        <taxon>Pseudomonadati</taxon>
        <taxon>Thermomicrobiota</taxon>
        <taxon>Thermomicrobia</taxon>
        <taxon>Thermomicrobiales</taxon>
        <taxon>environmental samples</taxon>
    </lineage>
</organism>
<dbReference type="AlphaFoldDB" id="A0A6J4UME2"/>
<name>A0A6J4UME2_9BACT</name>